<evidence type="ECO:0000256" key="7">
    <source>
        <dbReference type="ARBA" id="ARBA00022989"/>
    </source>
</evidence>
<evidence type="ECO:0000256" key="3">
    <source>
        <dbReference type="ARBA" id="ARBA00022448"/>
    </source>
</evidence>
<feature type="transmembrane region" description="Helical" evidence="9">
    <location>
        <begin position="391"/>
        <end position="411"/>
    </location>
</feature>
<evidence type="ECO:0000256" key="8">
    <source>
        <dbReference type="ARBA" id="ARBA00023136"/>
    </source>
</evidence>
<feature type="domain" description="Type II secretion system protein GspF" evidence="10">
    <location>
        <begin position="287"/>
        <end position="410"/>
    </location>
</feature>
<feature type="domain" description="Type II secretion system protein GspF" evidence="10">
    <location>
        <begin position="83"/>
        <end position="206"/>
    </location>
</feature>
<evidence type="ECO:0000256" key="5">
    <source>
        <dbReference type="ARBA" id="ARBA00022519"/>
    </source>
</evidence>
<proteinExistence type="inferred from homology"/>
<dbReference type="PANTHER" id="PTHR30012">
    <property type="entry name" value="GENERAL SECRETION PATHWAY PROTEIN"/>
    <property type="match status" value="1"/>
</dbReference>
<dbReference type="FunFam" id="1.20.81.30:FF:000001">
    <property type="entry name" value="Type II secretion system protein F"/>
    <property type="match status" value="2"/>
</dbReference>
<dbReference type="InterPro" id="IPR018076">
    <property type="entry name" value="T2SS_GspF_dom"/>
</dbReference>
<protein>
    <submittedName>
        <fullName evidence="11">Type IV fimbrial assembly protein PilC</fullName>
    </submittedName>
</protein>
<evidence type="ECO:0000259" key="10">
    <source>
        <dbReference type="Pfam" id="PF00482"/>
    </source>
</evidence>
<dbReference type="InterPro" id="IPR042094">
    <property type="entry name" value="T2SS_GspF_sf"/>
</dbReference>
<dbReference type="InterPro" id="IPR003004">
    <property type="entry name" value="GspF/PilC"/>
</dbReference>
<evidence type="ECO:0000256" key="1">
    <source>
        <dbReference type="ARBA" id="ARBA00004429"/>
    </source>
</evidence>
<dbReference type="PANTHER" id="PTHR30012:SF7">
    <property type="entry name" value="PROTEIN TRANSPORT PROTEIN HOFC HOMOLOG"/>
    <property type="match status" value="1"/>
</dbReference>
<dbReference type="GO" id="GO:0015628">
    <property type="term" value="P:protein secretion by the type II secretion system"/>
    <property type="evidence" value="ECO:0007669"/>
    <property type="project" value="TreeGrafter"/>
</dbReference>
<keyword evidence="5" id="KW-0997">Cell inner membrane</keyword>
<comment type="similarity">
    <text evidence="2">Belongs to the GSP F family.</text>
</comment>
<dbReference type="Gene3D" id="1.20.81.30">
    <property type="entry name" value="Type II secretion system (T2SS), domain F"/>
    <property type="match status" value="2"/>
</dbReference>
<comment type="subcellular location">
    <subcellularLocation>
        <location evidence="1">Cell inner membrane</location>
        <topology evidence="1">Multi-pass membrane protein</topology>
    </subcellularLocation>
</comment>
<keyword evidence="7 9" id="KW-1133">Transmembrane helix</keyword>
<evidence type="ECO:0000256" key="6">
    <source>
        <dbReference type="ARBA" id="ARBA00022692"/>
    </source>
</evidence>
<gene>
    <name evidence="11" type="ORF">MNBD_GAMMA09-614</name>
</gene>
<dbReference type="GO" id="GO:0005886">
    <property type="term" value="C:plasma membrane"/>
    <property type="evidence" value="ECO:0007669"/>
    <property type="project" value="UniProtKB-SubCell"/>
</dbReference>
<evidence type="ECO:0000256" key="9">
    <source>
        <dbReference type="SAM" id="Phobius"/>
    </source>
</evidence>
<name>A0A3B0XSV4_9ZZZZ</name>
<evidence type="ECO:0000313" key="11">
    <source>
        <dbReference type="EMBL" id="VAW64959.1"/>
    </source>
</evidence>
<feature type="transmembrane region" description="Helical" evidence="9">
    <location>
        <begin position="236"/>
        <end position="255"/>
    </location>
</feature>
<dbReference type="PROSITE" id="PS00874">
    <property type="entry name" value="T2SP_F"/>
    <property type="match status" value="1"/>
</dbReference>
<dbReference type="Pfam" id="PF00482">
    <property type="entry name" value="T2SSF"/>
    <property type="match status" value="2"/>
</dbReference>
<organism evidence="11">
    <name type="scientific">hydrothermal vent metagenome</name>
    <dbReference type="NCBI Taxonomy" id="652676"/>
    <lineage>
        <taxon>unclassified sequences</taxon>
        <taxon>metagenomes</taxon>
        <taxon>ecological metagenomes</taxon>
    </lineage>
</organism>
<dbReference type="EMBL" id="UOFI01000059">
    <property type="protein sequence ID" value="VAW64959.1"/>
    <property type="molecule type" value="Genomic_DNA"/>
</dbReference>
<accession>A0A3B0XSV4</accession>
<keyword evidence="8 9" id="KW-0472">Membrane</keyword>
<evidence type="ECO:0000256" key="4">
    <source>
        <dbReference type="ARBA" id="ARBA00022475"/>
    </source>
</evidence>
<dbReference type="PRINTS" id="PR00812">
    <property type="entry name" value="BCTERIALGSPF"/>
</dbReference>
<feature type="transmembrane region" description="Helical" evidence="9">
    <location>
        <begin position="189"/>
        <end position="216"/>
    </location>
</feature>
<dbReference type="AlphaFoldDB" id="A0A3B0XSV4"/>
<evidence type="ECO:0000256" key="2">
    <source>
        <dbReference type="ARBA" id="ARBA00005745"/>
    </source>
</evidence>
<sequence length="419" mass="45319">MVQKKTAKSKKKQKKIVKSTFTWEGKNKSGKILKGQIIASNMDLVKAELRKQGIVPKKVKKKSAGLFGGGGGKPIKSADICIFSRQMATMMKAGVPLVQSFEITADGHSNKNMTDLIYAIKADVEAGGTFADAIRNHPLYFDDLFCNLVSAGEQSGALETLLEKIATYKEKTEALKAKIKKALTYPMSVLVVAFIVTAILLIYVVPAFAQVFSGFGADLPAFTLFVVGLSDFMVEWWWAVFGSIIGAIIGIGQTYKRSRKFRDTLDRTYLKLPVVGALVKNSAIARFSRTLATMFAAGVPLVEAMDSVAGASGNNEYVKAILTMRDDLASGLQLQTGLQAFPELFPNMVVQMVSIGEESGALDDMLGKVADFYEAEVDNSVDALTSLMEPAIMVFLAIVIGGLVIAMYLPIFKMGEVVG</sequence>
<reference evidence="11" key="1">
    <citation type="submission" date="2018-06" db="EMBL/GenBank/DDBJ databases">
        <authorList>
            <person name="Zhirakovskaya E."/>
        </authorList>
    </citation>
    <scope>NUCLEOTIDE SEQUENCE</scope>
</reference>
<keyword evidence="3" id="KW-0813">Transport</keyword>
<keyword evidence="4" id="KW-1003">Cell membrane</keyword>
<keyword evidence="6 9" id="KW-0812">Transmembrane</keyword>
<dbReference type="InterPro" id="IPR001992">
    <property type="entry name" value="T2SS_GspF/T4SS_PilC_CS"/>
</dbReference>